<evidence type="ECO:0000256" key="1">
    <source>
        <dbReference type="SAM" id="Phobius"/>
    </source>
</evidence>
<dbReference type="Proteomes" id="UP001629392">
    <property type="component" value="Unassembled WGS sequence"/>
</dbReference>
<feature type="transmembrane region" description="Helical" evidence="1">
    <location>
        <begin position="53"/>
        <end position="75"/>
    </location>
</feature>
<keyword evidence="1" id="KW-0472">Membrane</keyword>
<evidence type="ECO:0000313" key="2">
    <source>
        <dbReference type="EMBL" id="MFM0721605.1"/>
    </source>
</evidence>
<keyword evidence="1" id="KW-1133">Transmembrane helix</keyword>
<keyword evidence="3" id="KW-1185">Reference proteome</keyword>
<protein>
    <recommendedName>
        <fullName evidence="4">Acyltransferase 3 domain-containing protein</fullName>
    </recommendedName>
</protein>
<name>A0ABW9ER46_9BURK</name>
<keyword evidence="1" id="KW-0812">Transmembrane</keyword>
<feature type="transmembrane region" description="Helical" evidence="1">
    <location>
        <begin position="95"/>
        <end position="115"/>
    </location>
</feature>
<comment type="caution">
    <text evidence="2">The sequence shown here is derived from an EMBL/GenBank/DDBJ whole genome shotgun (WGS) entry which is preliminary data.</text>
</comment>
<dbReference type="RefSeq" id="WP_408157744.1">
    <property type="nucleotide sequence ID" value="NZ_JAQQCL010000049.1"/>
</dbReference>
<reference evidence="2 3" key="1">
    <citation type="journal article" date="2024" name="Chem. Sci.">
        <title>Discovery of megapolipeptins by genome mining of a Burkholderiales bacteria collection.</title>
        <authorList>
            <person name="Paulo B.S."/>
            <person name="Recchia M.J.J."/>
            <person name="Lee S."/>
            <person name="Fergusson C.H."/>
            <person name="Romanowski S.B."/>
            <person name="Hernandez A."/>
            <person name="Krull N."/>
            <person name="Liu D.Y."/>
            <person name="Cavanagh H."/>
            <person name="Bos A."/>
            <person name="Gray C.A."/>
            <person name="Murphy B.T."/>
            <person name="Linington R.G."/>
            <person name="Eustaquio A.S."/>
        </authorList>
    </citation>
    <scope>NUCLEOTIDE SEQUENCE [LARGE SCALE GENOMIC DNA]</scope>
    <source>
        <strain evidence="2 3">RL17-350-BIC-E</strain>
    </source>
</reference>
<proteinExistence type="predicted"/>
<evidence type="ECO:0008006" key="4">
    <source>
        <dbReference type="Google" id="ProtNLM"/>
    </source>
</evidence>
<evidence type="ECO:0000313" key="3">
    <source>
        <dbReference type="Proteomes" id="UP001629392"/>
    </source>
</evidence>
<feature type="transmembrane region" description="Helical" evidence="1">
    <location>
        <begin position="26"/>
        <end position="46"/>
    </location>
</feature>
<accession>A0ABW9ER46</accession>
<sequence length="142" mass="16123">MSLFFILTLAFIPANLGTIPFHVGMMAIASAILVYAASFDRTYILPSRSLRPLLTWIGARSYAIYLSHLPAYMITHEFWTRWAEHKGMPAPDGTFTLRYALTAISLIIIFDEWNYRFVEAPLRDRGARAARRISEARSPVVA</sequence>
<dbReference type="EMBL" id="JAQQCL010000049">
    <property type="protein sequence ID" value="MFM0721605.1"/>
    <property type="molecule type" value="Genomic_DNA"/>
</dbReference>
<organism evidence="2 3">
    <name type="scientific">Paraburkholderia strydomiana</name>
    <dbReference type="NCBI Taxonomy" id="1245417"/>
    <lineage>
        <taxon>Bacteria</taxon>
        <taxon>Pseudomonadati</taxon>
        <taxon>Pseudomonadota</taxon>
        <taxon>Betaproteobacteria</taxon>
        <taxon>Burkholderiales</taxon>
        <taxon>Burkholderiaceae</taxon>
        <taxon>Paraburkholderia</taxon>
    </lineage>
</organism>
<gene>
    <name evidence="2" type="ORF">PQQ73_35525</name>
</gene>